<dbReference type="EMBL" id="VOGC01000006">
    <property type="protein sequence ID" value="MQN01857.1"/>
    <property type="molecule type" value="Genomic_DNA"/>
</dbReference>
<feature type="region of interest" description="Disordered" evidence="1">
    <location>
        <begin position="29"/>
        <end position="104"/>
    </location>
</feature>
<reference evidence="2" key="1">
    <citation type="journal article" date="2020" name="Appl. Environ. Microbiol.">
        <title>Medium-Chain Fatty Acid Synthesis by 'Candidatus Weimeria bifida' gen. nov., sp. nov., and 'Candidatus Pseudoramibacter fermentans' sp. nov.</title>
        <authorList>
            <person name="Scarborough M.J."/>
            <person name="Myers K.S."/>
            <person name="Donohue T.J."/>
            <person name="Noguera D.R."/>
        </authorList>
    </citation>
    <scope>NUCLEOTIDE SEQUENCE</scope>
    <source>
        <strain evidence="2">LCO1.1</strain>
    </source>
</reference>
<dbReference type="InterPro" id="IPR011050">
    <property type="entry name" value="Pectin_lyase_fold/virulence"/>
</dbReference>
<dbReference type="Proteomes" id="UP000460257">
    <property type="component" value="Unassembled WGS sequence"/>
</dbReference>
<organism evidence="2 3">
    <name type="scientific">Candidatus Weimeria bifida</name>
    <dbReference type="NCBI Taxonomy" id="2599074"/>
    <lineage>
        <taxon>Bacteria</taxon>
        <taxon>Bacillati</taxon>
        <taxon>Bacillota</taxon>
        <taxon>Clostridia</taxon>
        <taxon>Lachnospirales</taxon>
        <taxon>Lachnospiraceae</taxon>
        <taxon>Candidatus Weimeria</taxon>
    </lineage>
</organism>
<evidence type="ECO:0000256" key="1">
    <source>
        <dbReference type="SAM" id="MobiDB-lite"/>
    </source>
</evidence>
<sequence length="1645" mass="182382">MSGKRRIQKGICVLLATVVIITHFSVSSVRAEENTEPATEDTRVAEIGIPEPVIEETTDQDIGNPEPATKKTKDSENKESVTKKAKIPETEETEVTKKQKTKARMGPVLRKKVLVKNAAKTANDGRFTKTLNFSVPKLSSSGYSDNVSFSVSSWKTTGAGRGDSQNASLSLTQSGRSCSVKLENLLDFETYTVKVKYEQAYSVVNANGTVTAKKKTGSLTKSATTPKDTVIRSSYDLKEKVHKYSSLSIAKNIDCGSLQSDIDGVERKKWLVDGDIKKISINGGGHSVKRTEDGFVFRIYNGAKLTLDNANILAYSGKQVFIRTYGGEYETINPSQNAKGSGIKVGMVSAYDEDKSSSIGQLTLNNSKILAHNCAILLRNGSGTIKNSYLYGMGETNAFTYNDFDDYIGNGIYVQNSGNGKADLTVSGTKLYGRFNGVILQGNVKAGIDNCELRGDCGDAVDFRSSGKLNITNCHLYGVKGIDNFDDATYTAVSKSLKNGRLDRNIFNKTIGKKGTVTVSDTSISVNTGAFAGNAFVNSYAVQNRGKLVIGKGVSIKAVHSKAWSLKQSKDRAEACGIYNCLKLWLPADITISADDRGIVGRRNIDAVRNTEIIKKISSAKADSIERSVITAEDISDLLDYGDNSIMNISGGEIKAGNIAVEVQFGSVYIEPERSVKIYGNACGILTGKNGKDKIFDKSNYDPFCHLEIDGSGTAQIQSSLQGTGISVKQNSTAVLIEKNIRISGERGRCANGIKNEGELYLKNANIQAQKNGIINSATGEAYIGDDLDDSGNRVDIKGSSRGLDNNGKCFYYRDVNITDSSQAAVWQNGIFYMLPGSVVEPKGPANSIYLTSKKKNGKQVKSNVRILYEEQYENKLPSIRASFNLAANDRKPGRIMVKLFTADGQNDISSASYKNMADKEKLRIMRQLTGFSLSFDKVADHKAILRCGIGPYVLDKNMEAALQPEEGEKTNGNTGTIVLSCFLSASYDADFPVKSSHLTVRHPERTSFYWKEPKMFRTAPDSYKSDRCHVFWDNSEVTAGLKQTGYIDKDENGYSNRVYNDRIIGIYETDHIFSAIWDVNITLTFDGNGQTNGARNYSKDYNGQTFIFAGNTGPDERSDEYFKKSVTRNRYAYDLMKDRDYKHGFSFQGWSFYKDSSYMTNEVFCAGDTLRWPGQTAVEVYYKNNYSNVEALKLYFSALEHGKLLTNGQNAELKIYVVWDEYPVITANDVSFYADELSDKNTVIKKLLSKDTVIATDREDGIIDRRYIDLYTDPVRKTFSVEAFKNMGDVGSVVVYYSVADKNVADTNRFKQNRSVTSAKVTVLSDDAEDTSDDIPLSGRRGNAGTSSDSYYSTPIYVRSISESALNTLEAKSVWKEERYKKALSEAVKDDSEGIEKWIFSGDDIRKSKDMLYSGTADVLSWRNTFVTNKVSDIKTAESQKNKPLIVEEGLSSVRLTWDINSETDRVEVTVSNWGESKKKTLRRLSGQKMNSGIVFDDLKPDTTYLAEAVFYYRGNEFMTYKETFNTKKLRKPTLSIYKPGSGIRDIRLLFENDHLTESYTIERRCIKGNGVKHWEAIKKIDEFTVNGSGENYLGSDVVMLDTRIPDQGVYRYRVRAFGSRIGHDNQSERSEYSNEVEAATNVI</sequence>
<proteinExistence type="predicted"/>
<accession>A0A6N7IZS7</accession>
<keyword evidence="3" id="KW-1185">Reference proteome</keyword>
<feature type="compositionally biased region" description="Basic and acidic residues" evidence="1">
    <location>
        <begin position="68"/>
        <end position="97"/>
    </location>
</feature>
<gene>
    <name evidence="2" type="ORF">FRC54_08045</name>
</gene>
<evidence type="ECO:0000313" key="2">
    <source>
        <dbReference type="EMBL" id="MQN01857.1"/>
    </source>
</evidence>
<protein>
    <submittedName>
        <fullName evidence="2">Right-handed parallel beta-helix repeat-containing protein</fullName>
    </submittedName>
</protein>
<comment type="caution">
    <text evidence="2">The sequence shown here is derived from an EMBL/GenBank/DDBJ whole genome shotgun (WGS) entry which is preliminary data.</text>
</comment>
<dbReference type="SUPFAM" id="SSF51126">
    <property type="entry name" value="Pectin lyase-like"/>
    <property type="match status" value="1"/>
</dbReference>
<evidence type="ECO:0000313" key="3">
    <source>
        <dbReference type="Proteomes" id="UP000460257"/>
    </source>
</evidence>
<feature type="region of interest" description="Disordered" evidence="1">
    <location>
        <begin position="1626"/>
        <end position="1645"/>
    </location>
</feature>
<name>A0A6N7IZS7_9FIRM</name>